<evidence type="ECO:0000313" key="2">
    <source>
        <dbReference type="EMBL" id="CAK0826158.1"/>
    </source>
</evidence>
<feature type="compositionally biased region" description="Polar residues" evidence="1">
    <location>
        <begin position="143"/>
        <end position="156"/>
    </location>
</feature>
<organism evidence="2 3">
    <name type="scientific">Prorocentrum cordatum</name>
    <dbReference type="NCBI Taxonomy" id="2364126"/>
    <lineage>
        <taxon>Eukaryota</taxon>
        <taxon>Sar</taxon>
        <taxon>Alveolata</taxon>
        <taxon>Dinophyceae</taxon>
        <taxon>Prorocentrales</taxon>
        <taxon>Prorocentraceae</taxon>
        <taxon>Prorocentrum</taxon>
    </lineage>
</organism>
<evidence type="ECO:0000313" key="3">
    <source>
        <dbReference type="Proteomes" id="UP001189429"/>
    </source>
</evidence>
<keyword evidence="3" id="KW-1185">Reference proteome</keyword>
<dbReference type="EMBL" id="CAUYUJ010009224">
    <property type="protein sequence ID" value="CAK0826158.1"/>
    <property type="molecule type" value="Genomic_DNA"/>
</dbReference>
<feature type="region of interest" description="Disordered" evidence="1">
    <location>
        <begin position="108"/>
        <end position="173"/>
    </location>
</feature>
<accession>A0ABN9S4Q2</accession>
<feature type="compositionally biased region" description="Basic and acidic residues" evidence="1">
    <location>
        <begin position="112"/>
        <end position="124"/>
    </location>
</feature>
<sequence length="173" mass="19068">MSAESAWLAASNMCEASGTPKGVPDWVAWALRAWWQCPEMEIYPGPAFPWLADQHHHFDRIGGHLTDAAAAMTRVRSLEDLEGVMKFGDSWFGLSYLSCPMKVSAPAWSSRDGFDDRGPERDESNPVADQSNPDANEGKLVADQSNPDANESKPVTDQSDLDDDQSKQARCRP</sequence>
<proteinExistence type="predicted"/>
<name>A0ABN9S4Q2_9DINO</name>
<dbReference type="Proteomes" id="UP001189429">
    <property type="component" value="Unassembled WGS sequence"/>
</dbReference>
<comment type="caution">
    <text evidence="2">The sequence shown here is derived from an EMBL/GenBank/DDBJ whole genome shotgun (WGS) entry which is preliminary data.</text>
</comment>
<reference evidence="2" key="1">
    <citation type="submission" date="2023-10" db="EMBL/GenBank/DDBJ databases">
        <authorList>
            <person name="Chen Y."/>
            <person name="Shah S."/>
            <person name="Dougan E. K."/>
            <person name="Thang M."/>
            <person name="Chan C."/>
        </authorList>
    </citation>
    <scope>NUCLEOTIDE SEQUENCE [LARGE SCALE GENOMIC DNA]</scope>
</reference>
<protein>
    <submittedName>
        <fullName evidence="2">Uncharacterized protein</fullName>
    </submittedName>
</protein>
<evidence type="ECO:0000256" key="1">
    <source>
        <dbReference type="SAM" id="MobiDB-lite"/>
    </source>
</evidence>
<gene>
    <name evidence="2" type="ORF">PCOR1329_LOCUS26095</name>
</gene>